<dbReference type="InterPro" id="IPR000731">
    <property type="entry name" value="SSD"/>
</dbReference>
<dbReference type="GO" id="GO:0042632">
    <property type="term" value="P:cholesterol homeostasis"/>
    <property type="evidence" value="ECO:0007669"/>
    <property type="project" value="TreeGrafter"/>
</dbReference>
<feature type="transmembrane region" description="Helical" evidence="1">
    <location>
        <begin position="499"/>
        <end position="519"/>
    </location>
</feature>
<keyword evidence="1" id="KW-0472">Membrane</keyword>
<dbReference type="Proteomes" id="UP000197619">
    <property type="component" value="Unassembled WGS sequence"/>
</dbReference>
<feature type="transmembrane region" description="Helical" evidence="1">
    <location>
        <begin position="598"/>
        <end position="616"/>
    </location>
</feature>
<dbReference type="PANTHER" id="PTHR45727:SF3">
    <property type="entry name" value="NPC1-LIKE INTRACELLULAR CHOLESTEROL TRANSPORTER 1"/>
    <property type="match status" value="1"/>
</dbReference>
<comment type="caution">
    <text evidence="3">The sequence shown here is derived from an EMBL/GenBank/DDBJ whole genome shotgun (WGS) entry which is preliminary data.</text>
</comment>
<sequence length="660" mass="70377">MAEYGGPVFPYIALGGYPAAGADPELPQVDSKVTLALGGIAVVLGAVLAAMGLLALLGLPSSLIIIEVVPFLVLAVGADNIFIFVQELQQQSQREPGETREQQLGRVLAQVAPSMVLCSLSETLCFLLGALSSMPAVRTFALTAALAVALDLALQLSAFVALVALDGRRQEAGRFDLCCCCGMGKGGTAGGGTGLLRPLLERYYTPVLLHPLVRPAVVLLFLFMACSGLFLLFHVSVGLDQELALPEDSYLLQYFSALNQYLAVGVPTYFVTTGGYNFSSENGTNAICSSAGCDADSLTQTIQLATRFPNASYLAIPATSWVDDFLDWLNPTARCCRVHQSGEHQGDFCPSTSSECAARARRPPWRPLGAHRGDPSCAFGQCVKAVRRPTPAEFRRFLPWFLQDRPTLQCPKGGLGAYDTAVSMDSNGTILATRFMAYQRPLRTSQEYTAALRAARALAQRITGTLRAVPGTDPAFRVFPYTVTYVYYEQYLTVVYEGLVTLALCLVPTFAVSFLLLGMDARSSLATLLTIAMVLLGTVGCMALWAVPYNAVALINLVAAVGISVEFVSHITCAFARSRQPTQVARAKEATVTMGSKVVAGVAMTNLPGVAVLAFAKARLVRIFFFRLNLIVTLLGLAHGLAFLPVLLSYVGTAGTGTGT</sequence>
<evidence type="ECO:0000313" key="3">
    <source>
        <dbReference type="EMBL" id="OWK51339.1"/>
    </source>
</evidence>
<dbReference type="InterPro" id="IPR053958">
    <property type="entry name" value="HMGCR/SNAP/NPC1-like_SSD"/>
</dbReference>
<reference evidence="3 4" key="1">
    <citation type="submission" date="2017-05" db="EMBL/GenBank/DDBJ databases">
        <title>Genome of assembly of the Bengalese finch, Lonchura striata domestica.</title>
        <authorList>
            <person name="Colquitt B.M."/>
            <person name="Brainard M.S."/>
        </authorList>
    </citation>
    <scope>NUCLEOTIDE SEQUENCE [LARGE SCALE GENOMIC DNA]</scope>
    <source>
        <strain evidence="3">White83orange57</strain>
    </source>
</reference>
<feature type="non-terminal residue" evidence="3">
    <location>
        <position position="660"/>
    </location>
</feature>
<protein>
    <submittedName>
        <fullName evidence="3">Niemann-Pick C1-like protein 1</fullName>
    </submittedName>
</protein>
<dbReference type="GO" id="GO:0030299">
    <property type="term" value="P:intestinal cholesterol absorption"/>
    <property type="evidence" value="ECO:0007669"/>
    <property type="project" value="TreeGrafter"/>
</dbReference>
<dbReference type="AlphaFoldDB" id="A0A218UCA0"/>
<dbReference type="SUPFAM" id="SSF82866">
    <property type="entry name" value="Multidrug efflux transporter AcrB transmembrane domain"/>
    <property type="match status" value="2"/>
</dbReference>
<dbReference type="GO" id="GO:0005886">
    <property type="term" value="C:plasma membrane"/>
    <property type="evidence" value="ECO:0007669"/>
    <property type="project" value="TreeGrafter"/>
</dbReference>
<feature type="domain" description="SSD" evidence="2">
    <location>
        <begin position="23"/>
        <end position="165"/>
    </location>
</feature>
<keyword evidence="1" id="KW-1133">Transmembrane helix</keyword>
<dbReference type="PANTHER" id="PTHR45727">
    <property type="entry name" value="NPC INTRACELLULAR CHOLESTEROL TRANSPORTER 1"/>
    <property type="match status" value="1"/>
</dbReference>
<organism evidence="3 4">
    <name type="scientific">Lonchura striata</name>
    <name type="common">white-rumped munia</name>
    <dbReference type="NCBI Taxonomy" id="40157"/>
    <lineage>
        <taxon>Eukaryota</taxon>
        <taxon>Metazoa</taxon>
        <taxon>Chordata</taxon>
        <taxon>Craniata</taxon>
        <taxon>Vertebrata</taxon>
        <taxon>Euteleostomi</taxon>
        <taxon>Archelosauria</taxon>
        <taxon>Archosauria</taxon>
        <taxon>Dinosauria</taxon>
        <taxon>Saurischia</taxon>
        <taxon>Theropoda</taxon>
        <taxon>Coelurosauria</taxon>
        <taxon>Aves</taxon>
        <taxon>Neognathae</taxon>
        <taxon>Neoaves</taxon>
        <taxon>Telluraves</taxon>
        <taxon>Australaves</taxon>
        <taxon>Passeriformes</taxon>
        <taxon>Passeroidea</taxon>
        <taxon>Estrildidae</taxon>
        <taxon>Estrildinae</taxon>
        <taxon>Lonchura</taxon>
    </lineage>
</organism>
<proteinExistence type="predicted"/>
<keyword evidence="4" id="KW-1185">Reference proteome</keyword>
<keyword evidence="1" id="KW-0812">Transmembrane</keyword>
<name>A0A218UCA0_9PASE</name>
<dbReference type="PROSITE" id="PS50156">
    <property type="entry name" value="SSD"/>
    <property type="match status" value="1"/>
</dbReference>
<feature type="transmembrane region" description="Helical" evidence="1">
    <location>
        <begin position="140"/>
        <end position="165"/>
    </location>
</feature>
<feature type="transmembrane region" description="Helical" evidence="1">
    <location>
        <begin position="216"/>
        <end position="239"/>
    </location>
</feature>
<dbReference type="Pfam" id="PF12349">
    <property type="entry name" value="Sterol-sensing"/>
    <property type="match status" value="1"/>
</dbReference>
<dbReference type="GO" id="GO:0015485">
    <property type="term" value="F:cholesterol binding"/>
    <property type="evidence" value="ECO:0007669"/>
    <property type="project" value="TreeGrafter"/>
</dbReference>
<feature type="transmembrane region" description="Helical" evidence="1">
    <location>
        <begin position="63"/>
        <end position="86"/>
    </location>
</feature>
<evidence type="ECO:0000256" key="1">
    <source>
        <dbReference type="SAM" id="Phobius"/>
    </source>
</evidence>
<feature type="transmembrane region" description="Helical" evidence="1">
    <location>
        <begin position="628"/>
        <end position="651"/>
    </location>
</feature>
<dbReference type="EMBL" id="MUZQ01000445">
    <property type="protein sequence ID" value="OWK51339.1"/>
    <property type="molecule type" value="Genomic_DNA"/>
</dbReference>
<gene>
    <name evidence="3" type="primary">NPC1L1</name>
    <name evidence="3" type="ORF">RLOC_00007538</name>
</gene>
<evidence type="ECO:0000313" key="4">
    <source>
        <dbReference type="Proteomes" id="UP000197619"/>
    </source>
</evidence>
<dbReference type="GO" id="GO:0015918">
    <property type="term" value="P:sterol transport"/>
    <property type="evidence" value="ECO:0007669"/>
    <property type="project" value="TreeGrafter"/>
</dbReference>
<feature type="transmembrane region" description="Helical" evidence="1">
    <location>
        <begin position="251"/>
        <end position="271"/>
    </location>
</feature>
<dbReference type="Gene3D" id="1.20.1640.10">
    <property type="entry name" value="Multidrug efflux transporter AcrB transmembrane domain"/>
    <property type="match status" value="2"/>
</dbReference>
<feature type="transmembrane region" description="Helical" evidence="1">
    <location>
        <begin position="35"/>
        <end position="57"/>
    </location>
</feature>
<feature type="transmembrane region" description="Helical" evidence="1">
    <location>
        <begin position="554"/>
        <end position="578"/>
    </location>
</feature>
<feature type="transmembrane region" description="Helical" evidence="1">
    <location>
        <begin position="525"/>
        <end position="547"/>
    </location>
</feature>
<evidence type="ECO:0000259" key="2">
    <source>
        <dbReference type="PROSITE" id="PS50156"/>
    </source>
</evidence>
<accession>A0A218UCA0</accession>